<evidence type="ECO:0000313" key="1">
    <source>
        <dbReference type="EMBL" id="JAH20823.1"/>
    </source>
</evidence>
<accession>A0A0E9QXM0</accession>
<protein>
    <submittedName>
        <fullName evidence="1">Uncharacterized protein</fullName>
    </submittedName>
</protein>
<proteinExistence type="predicted"/>
<name>A0A0E9QXM0_ANGAN</name>
<reference evidence="1" key="1">
    <citation type="submission" date="2014-11" db="EMBL/GenBank/DDBJ databases">
        <authorList>
            <person name="Amaro Gonzalez C."/>
        </authorList>
    </citation>
    <scope>NUCLEOTIDE SEQUENCE</scope>
</reference>
<dbReference type="EMBL" id="GBXM01087754">
    <property type="protein sequence ID" value="JAH20823.1"/>
    <property type="molecule type" value="Transcribed_RNA"/>
</dbReference>
<reference evidence="1" key="2">
    <citation type="journal article" date="2015" name="Fish Shellfish Immunol.">
        <title>Early steps in the European eel (Anguilla anguilla)-Vibrio vulnificus interaction in the gills: Role of the RtxA13 toxin.</title>
        <authorList>
            <person name="Callol A."/>
            <person name="Pajuelo D."/>
            <person name="Ebbesson L."/>
            <person name="Teles M."/>
            <person name="MacKenzie S."/>
            <person name="Amaro C."/>
        </authorList>
    </citation>
    <scope>NUCLEOTIDE SEQUENCE</scope>
</reference>
<sequence length="53" mass="6269">MDFVTPFHHFNSAFLHNPVCERGTELLNNSCLWYVQEEVKFERSVVFRSPGPR</sequence>
<organism evidence="1">
    <name type="scientific">Anguilla anguilla</name>
    <name type="common">European freshwater eel</name>
    <name type="synonym">Muraena anguilla</name>
    <dbReference type="NCBI Taxonomy" id="7936"/>
    <lineage>
        <taxon>Eukaryota</taxon>
        <taxon>Metazoa</taxon>
        <taxon>Chordata</taxon>
        <taxon>Craniata</taxon>
        <taxon>Vertebrata</taxon>
        <taxon>Euteleostomi</taxon>
        <taxon>Actinopterygii</taxon>
        <taxon>Neopterygii</taxon>
        <taxon>Teleostei</taxon>
        <taxon>Anguilliformes</taxon>
        <taxon>Anguillidae</taxon>
        <taxon>Anguilla</taxon>
    </lineage>
</organism>
<dbReference type="AlphaFoldDB" id="A0A0E9QXM0"/>